<dbReference type="AlphaFoldDB" id="A0A0K1PSQ2"/>
<organism evidence="1 2">
    <name type="scientific">Labilithrix luteola</name>
    <dbReference type="NCBI Taxonomy" id="1391654"/>
    <lineage>
        <taxon>Bacteria</taxon>
        <taxon>Pseudomonadati</taxon>
        <taxon>Myxococcota</taxon>
        <taxon>Polyangia</taxon>
        <taxon>Polyangiales</taxon>
        <taxon>Labilitrichaceae</taxon>
        <taxon>Labilithrix</taxon>
    </lineage>
</organism>
<dbReference type="OrthoDB" id="5492401at2"/>
<dbReference type="EMBL" id="CP012333">
    <property type="protein sequence ID" value="AKU96570.1"/>
    <property type="molecule type" value="Genomic_DNA"/>
</dbReference>
<dbReference type="KEGG" id="llu:AKJ09_03234"/>
<proteinExistence type="predicted"/>
<protein>
    <recommendedName>
        <fullName evidence="3">Tryptophan synthase alpha chain</fullName>
    </recommendedName>
</protein>
<reference evidence="1 2" key="1">
    <citation type="submission" date="2015-08" db="EMBL/GenBank/DDBJ databases">
        <authorList>
            <person name="Babu N.S."/>
            <person name="Beckwith C.J."/>
            <person name="Beseler K.G."/>
            <person name="Brison A."/>
            <person name="Carone J.V."/>
            <person name="Caskin T.P."/>
            <person name="Diamond M."/>
            <person name="Durham M.E."/>
            <person name="Foxe J.M."/>
            <person name="Go M."/>
            <person name="Henderson B.A."/>
            <person name="Jones I.B."/>
            <person name="McGettigan J.A."/>
            <person name="Micheletti S.J."/>
            <person name="Nasrallah M.E."/>
            <person name="Ortiz D."/>
            <person name="Piller C.R."/>
            <person name="Privatt S.R."/>
            <person name="Schneider S.L."/>
            <person name="Sharp S."/>
            <person name="Smith T.C."/>
            <person name="Stanton J.D."/>
            <person name="Ullery H.E."/>
            <person name="Wilson R.J."/>
            <person name="Serrano M.G."/>
            <person name="Buck G."/>
            <person name="Lee V."/>
            <person name="Wang Y."/>
            <person name="Carvalho R."/>
            <person name="Voegtly L."/>
            <person name="Shi R."/>
            <person name="Duckworth R."/>
            <person name="Johnson A."/>
            <person name="Loviza R."/>
            <person name="Walstead R."/>
            <person name="Shah Z."/>
            <person name="Kiflezghi M."/>
            <person name="Wade K."/>
            <person name="Ball S.L."/>
            <person name="Bradley K.W."/>
            <person name="Asai D.J."/>
            <person name="Bowman C.A."/>
            <person name="Russell D.A."/>
            <person name="Pope W.H."/>
            <person name="Jacobs-Sera D."/>
            <person name="Hendrix R.W."/>
            <person name="Hatfull G.F."/>
        </authorList>
    </citation>
    <scope>NUCLEOTIDE SEQUENCE [LARGE SCALE GENOMIC DNA]</scope>
    <source>
        <strain evidence="1 2">DSM 27648</strain>
    </source>
</reference>
<evidence type="ECO:0008006" key="3">
    <source>
        <dbReference type="Google" id="ProtNLM"/>
    </source>
</evidence>
<dbReference type="Proteomes" id="UP000064967">
    <property type="component" value="Chromosome"/>
</dbReference>
<dbReference type="STRING" id="1391654.AKJ09_03234"/>
<name>A0A0K1PSQ2_9BACT</name>
<accession>A0A0K1PSQ2</accession>
<evidence type="ECO:0000313" key="1">
    <source>
        <dbReference type="EMBL" id="AKU96570.1"/>
    </source>
</evidence>
<dbReference type="RefSeq" id="WP_146647836.1">
    <property type="nucleotide sequence ID" value="NZ_CP012333.1"/>
</dbReference>
<keyword evidence="2" id="KW-1185">Reference proteome</keyword>
<gene>
    <name evidence="1" type="ORF">AKJ09_03234</name>
</gene>
<evidence type="ECO:0000313" key="2">
    <source>
        <dbReference type="Proteomes" id="UP000064967"/>
    </source>
</evidence>
<sequence length="404" mass="41526">MHTRSIVTSTTVLLLLLAWGCDSSDDRLGFEPAEQPAAFGAGDASPDADPDADASWGTKYCPTSACAFGYTTCASSRFLCDTNLLTDANNCGACGHACPKTTDEYSFACIGGECVMKCPEDPARLDCDGIVDNGCETWPTTNEHCGACNVTCDVSTDPTHACTNTTINYAVVIQCGCPNGLLFCNGYCVDPNADDHCGGCAVTCDPNGGPQPNPPKAHYGCVGQQCGKLKCETLYLDCDGNQANGCEVHGISDENCGACGIACGDGTHCIVNTDGFPQCMCEAGTSLCVTATDGHGLTQGYCADFGSDDRNCGGCGVECFHGAPIGLPLPGGLEACVHGSCELRCVEGNADCNDSPTDGCETNTFSDPRNCGGCGIQCDLAAGQACAGGHCMLAPCKTDEETAR</sequence>